<accession>A0A103YBX6</accession>
<evidence type="ECO:0000313" key="7">
    <source>
        <dbReference type="EMBL" id="KVI06237.1"/>
    </source>
</evidence>
<dbReference type="Pfam" id="PF05078">
    <property type="entry name" value="DUF679"/>
    <property type="match status" value="1"/>
</dbReference>
<evidence type="ECO:0000256" key="1">
    <source>
        <dbReference type="ARBA" id="ARBA00004141"/>
    </source>
</evidence>
<reference evidence="7 8" key="1">
    <citation type="journal article" date="2016" name="Sci. Rep.">
        <title>The genome sequence of the outbreeding globe artichoke constructed de novo incorporating a phase-aware low-pass sequencing strategy of F1 progeny.</title>
        <authorList>
            <person name="Scaglione D."/>
            <person name="Reyes-Chin-Wo S."/>
            <person name="Acquadro A."/>
            <person name="Froenicke L."/>
            <person name="Portis E."/>
            <person name="Beitel C."/>
            <person name="Tirone M."/>
            <person name="Mauro R."/>
            <person name="Lo Monaco A."/>
            <person name="Mauromicale G."/>
            <person name="Faccioli P."/>
            <person name="Cattivelli L."/>
            <person name="Rieseberg L."/>
            <person name="Michelmore R."/>
            <person name="Lanteri S."/>
        </authorList>
    </citation>
    <scope>NUCLEOTIDE SEQUENCE [LARGE SCALE GENOMIC DNA]</scope>
    <source>
        <strain evidence="7">2C</strain>
    </source>
</reference>
<dbReference type="Gramene" id="KVI06237">
    <property type="protein sequence ID" value="KVI06237"/>
    <property type="gene ID" value="Ccrd_015386"/>
</dbReference>
<protein>
    <submittedName>
        <fullName evidence="7">Uncharacterized protein</fullName>
    </submittedName>
</protein>
<comment type="caution">
    <text evidence="7">The sequence shown here is derived from an EMBL/GenBank/DDBJ whole genome shotgun (WGS) entry which is preliminary data.</text>
</comment>
<dbReference type="EMBL" id="LEKV01001843">
    <property type="protein sequence ID" value="KVI06237.1"/>
    <property type="molecule type" value="Genomic_DNA"/>
</dbReference>
<feature type="transmembrane region" description="Helical" evidence="6">
    <location>
        <begin position="49"/>
        <end position="70"/>
    </location>
</feature>
<keyword evidence="8" id="KW-1185">Reference proteome</keyword>
<organism evidence="7 8">
    <name type="scientific">Cynara cardunculus var. scolymus</name>
    <name type="common">Globe artichoke</name>
    <name type="synonym">Cynara scolymus</name>
    <dbReference type="NCBI Taxonomy" id="59895"/>
    <lineage>
        <taxon>Eukaryota</taxon>
        <taxon>Viridiplantae</taxon>
        <taxon>Streptophyta</taxon>
        <taxon>Embryophyta</taxon>
        <taxon>Tracheophyta</taxon>
        <taxon>Spermatophyta</taxon>
        <taxon>Magnoliopsida</taxon>
        <taxon>eudicotyledons</taxon>
        <taxon>Gunneridae</taxon>
        <taxon>Pentapetalae</taxon>
        <taxon>asterids</taxon>
        <taxon>campanulids</taxon>
        <taxon>Asterales</taxon>
        <taxon>Asteraceae</taxon>
        <taxon>Carduoideae</taxon>
        <taxon>Cardueae</taxon>
        <taxon>Carduinae</taxon>
        <taxon>Cynara</taxon>
    </lineage>
</organism>
<dbReference type="Proteomes" id="UP000243975">
    <property type="component" value="Unassembled WGS sequence"/>
</dbReference>
<dbReference type="STRING" id="59895.A0A103YBX6"/>
<feature type="transmembrane region" description="Helical" evidence="6">
    <location>
        <begin position="143"/>
        <end position="160"/>
    </location>
</feature>
<dbReference type="InterPro" id="IPR007770">
    <property type="entry name" value="DMP"/>
</dbReference>
<evidence type="ECO:0000256" key="2">
    <source>
        <dbReference type="ARBA" id="ARBA00008707"/>
    </source>
</evidence>
<evidence type="ECO:0000256" key="5">
    <source>
        <dbReference type="ARBA" id="ARBA00023136"/>
    </source>
</evidence>
<comment type="subcellular location">
    <subcellularLocation>
        <location evidence="1">Membrane</location>
        <topology evidence="1">Multi-pass membrane protein</topology>
    </subcellularLocation>
</comment>
<name>A0A103YBX6_CYNCS</name>
<dbReference type="AlphaFoldDB" id="A0A103YBX6"/>
<keyword evidence="4 6" id="KW-1133">Transmembrane helix</keyword>
<keyword evidence="3 6" id="KW-0812">Transmembrane</keyword>
<dbReference type="PANTHER" id="PTHR31621:SF5">
    <property type="entry name" value="PROTEIN DMP10"/>
    <property type="match status" value="1"/>
</dbReference>
<evidence type="ECO:0000313" key="8">
    <source>
        <dbReference type="Proteomes" id="UP000243975"/>
    </source>
</evidence>
<proteinExistence type="inferred from homology"/>
<keyword evidence="5 6" id="KW-0472">Membrane</keyword>
<evidence type="ECO:0000256" key="3">
    <source>
        <dbReference type="ARBA" id="ARBA00022692"/>
    </source>
</evidence>
<evidence type="ECO:0000256" key="4">
    <source>
        <dbReference type="ARBA" id="ARBA00022989"/>
    </source>
</evidence>
<dbReference type="GO" id="GO:0016020">
    <property type="term" value="C:membrane"/>
    <property type="evidence" value="ECO:0007669"/>
    <property type="project" value="UniProtKB-SubCell"/>
</dbReference>
<dbReference type="PANTHER" id="PTHR31621">
    <property type="entry name" value="PROTEIN DMP3"/>
    <property type="match status" value="1"/>
</dbReference>
<gene>
    <name evidence="7" type="ORF">Ccrd_015386</name>
</gene>
<evidence type="ECO:0000256" key="6">
    <source>
        <dbReference type="SAM" id="Phobius"/>
    </source>
</evidence>
<feature type="transmembrane region" description="Helical" evidence="6">
    <location>
        <begin position="180"/>
        <end position="200"/>
    </location>
</feature>
<dbReference type="GO" id="GO:0010256">
    <property type="term" value="P:endomembrane system organization"/>
    <property type="evidence" value="ECO:0007669"/>
    <property type="project" value="TreeGrafter"/>
</dbReference>
<comment type="similarity">
    <text evidence="2">Belongs to the plant DMP1 protein family.</text>
</comment>
<sequence>MEHHLNTILGDKHQKMNRRVDLVPKAVLEITSAVKIRNSAFISTSLPAIFFHLSSSISTLFTIAGIMFYVHAGFNRTTFIGVSAVICFPTCFTDSFIDPSDGKLYYGIDTFKGFYIFDYGTCPRCCGQEDEDEEGLKRFKINGIDIGHAFLLLIVFLVFAKSDTDVQSCLVPESGANMNVLLMNLPLGAGVLASFLFTIFPTTRRGLGYTF</sequence>
<dbReference type="GO" id="GO:0005737">
    <property type="term" value="C:cytoplasm"/>
    <property type="evidence" value="ECO:0007669"/>
    <property type="project" value="UniProtKB-ARBA"/>
</dbReference>